<evidence type="ECO:0000256" key="3">
    <source>
        <dbReference type="ARBA" id="ARBA00022896"/>
    </source>
</evidence>
<sequence>MRNFKASTLKSLKIRNIGVEERDIHYRELTGDQPNNSSVRLYLFDNFLSSAECFGLMNAHNNHVSAANGEIGPIICFSDAGSMRNYMNEAGMTLQLTENDFSAGTTCVNATISNQIGQFIKWSYSTSFYPGESVFSKRFDTRIEKATGLKSSNGGKFQLTSYPRGVGYKPHTDCIVGSTEKRDRFATILVYLQDVPKGGETVFSELNISVRPIQGRALVWNNMDSDGKCQPLSLHEAAPVIRGSKYIIQRWYYYESFYALGKRSAEPELPPRVQDQPRVSCDKYEQGSCRWYDEWNFDHIKEYQRLKRDLH</sequence>
<dbReference type="PANTHER" id="PTHR10869:SF180">
    <property type="entry name" value="FE2OG DIOXYGENASE DOMAIN-CONTAINING PROTEIN"/>
    <property type="match status" value="1"/>
</dbReference>
<comment type="cofactor">
    <cofactor evidence="1">
        <name>L-ascorbate</name>
        <dbReference type="ChEBI" id="CHEBI:38290"/>
    </cofactor>
</comment>
<keyword evidence="3" id="KW-0847">Vitamin C</keyword>
<keyword evidence="8" id="KW-1185">Reference proteome</keyword>
<organism evidence="8 9">
    <name type="scientific">Saccoglossus kowalevskii</name>
    <name type="common">Acorn worm</name>
    <dbReference type="NCBI Taxonomy" id="10224"/>
    <lineage>
        <taxon>Eukaryota</taxon>
        <taxon>Metazoa</taxon>
        <taxon>Hemichordata</taxon>
        <taxon>Enteropneusta</taxon>
        <taxon>Harrimaniidae</taxon>
        <taxon>Saccoglossus</taxon>
    </lineage>
</organism>
<dbReference type="Proteomes" id="UP000694865">
    <property type="component" value="Unplaced"/>
</dbReference>
<dbReference type="InterPro" id="IPR005123">
    <property type="entry name" value="Oxoglu/Fe-dep_dioxygenase_dom"/>
</dbReference>
<evidence type="ECO:0000313" key="8">
    <source>
        <dbReference type="Proteomes" id="UP000694865"/>
    </source>
</evidence>
<protein>
    <submittedName>
        <fullName evidence="9">Uncharacterized protein LOC102803100</fullName>
    </submittedName>
</protein>
<dbReference type="Pfam" id="PF13640">
    <property type="entry name" value="2OG-FeII_Oxy_3"/>
    <property type="match status" value="1"/>
</dbReference>
<evidence type="ECO:0000256" key="4">
    <source>
        <dbReference type="ARBA" id="ARBA00022964"/>
    </source>
</evidence>
<dbReference type="RefSeq" id="XP_006825421.1">
    <property type="nucleotide sequence ID" value="XM_006825358.1"/>
</dbReference>
<evidence type="ECO:0000313" key="9">
    <source>
        <dbReference type="RefSeq" id="XP_006825421.1"/>
    </source>
</evidence>
<feature type="domain" description="Fe2OG dioxygenase" evidence="7">
    <location>
        <begin position="151"/>
        <end position="254"/>
    </location>
</feature>
<gene>
    <name evidence="9" type="primary">LOC102803100</name>
</gene>
<dbReference type="PANTHER" id="PTHR10869">
    <property type="entry name" value="PROLYL 4-HYDROXYLASE ALPHA SUBUNIT"/>
    <property type="match status" value="1"/>
</dbReference>
<keyword evidence="4" id="KW-0223">Dioxygenase</keyword>
<evidence type="ECO:0000256" key="5">
    <source>
        <dbReference type="ARBA" id="ARBA00023002"/>
    </source>
</evidence>
<dbReference type="InterPro" id="IPR006620">
    <property type="entry name" value="Pro_4_hyd_alph"/>
</dbReference>
<dbReference type="GeneID" id="102803100"/>
<dbReference type="PROSITE" id="PS51471">
    <property type="entry name" value="FE2OG_OXY"/>
    <property type="match status" value="1"/>
</dbReference>
<keyword evidence="6" id="KW-0408">Iron</keyword>
<dbReference type="SMART" id="SM00702">
    <property type="entry name" value="P4Hc"/>
    <property type="match status" value="1"/>
</dbReference>
<reference evidence="9" key="1">
    <citation type="submission" date="2025-08" db="UniProtKB">
        <authorList>
            <consortium name="RefSeq"/>
        </authorList>
    </citation>
    <scope>IDENTIFICATION</scope>
    <source>
        <tissue evidence="9">Testes</tissue>
    </source>
</reference>
<dbReference type="InterPro" id="IPR044862">
    <property type="entry name" value="Pro_4_hyd_alph_FE2OG_OXY"/>
</dbReference>
<dbReference type="Gene3D" id="2.60.120.620">
    <property type="entry name" value="q2cbj1_9rhob like domain"/>
    <property type="match status" value="1"/>
</dbReference>
<keyword evidence="2" id="KW-0479">Metal-binding</keyword>
<proteinExistence type="predicted"/>
<evidence type="ECO:0000256" key="6">
    <source>
        <dbReference type="ARBA" id="ARBA00023004"/>
    </source>
</evidence>
<dbReference type="InterPro" id="IPR045054">
    <property type="entry name" value="P4HA-like"/>
</dbReference>
<name>A0ABM0MZI0_SACKO</name>
<keyword evidence="5" id="KW-0560">Oxidoreductase</keyword>
<evidence type="ECO:0000256" key="1">
    <source>
        <dbReference type="ARBA" id="ARBA00001961"/>
    </source>
</evidence>
<accession>A0ABM0MZI0</accession>
<evidence type="ECO:0000259" key="7">
    <source>
        <dbReference type="PROSITE" id="PS51471"/>
    </source>
</evidence>
<evidence type="ECO:0000256" key="2">
    <source>
        <dbReference type="ARBA" id="ARBA00022723"/>
    </source>
</evidence>